<dbReference type="SUPFAM" id="SSF51306">
    <property type="entry name" value="LexA/Signal peptidase"/>
    <property type="match status" value="1"/>
</dbReference>
<dbReference type="EMBL" id="JBIUZV010000007">
    <property type="protein sequence ID" value="MFJ3046966.1"/>
    <property type="molecule type" value="Genomic_DNA"/>
</dbReference>
<dbReference type="InterPro" id="IPR036286">
    <property type="entry name" value="LexA/Signal_pep-like_sf"/>
</dbReference>
<protein>
    <submittedName>
        <fullName evidence="1">Uncharacterized protein</fullName>
    </submittedName>
</protein>
<dbReference type="Proteomes" id="UP001617427">
    <property type="component" value="Unassembled WGS sequence"/>
</dbReference>
<sequence length="107" mass="11378">MSRLAYPVPIPLGCVVRPVLAAEYAGSPLALHITQKLPAGFPSPAADYTADPLDLNQYLVDRVACTFLFDAAGWSMSGAHIIDGDELMKAWPAVKGYGGKQQTAALF</sequence>
<accession>A0ABW8F0Z6</accession>
<keyword evidence="2" id="KW-1185">Reference proteome</keyword>
<dbReference type="Gene3D" id="2.10.109.10">
    <property type="entry name" value="Umud Fragment, subunit A"/>
    <property type="match status" value="1"/>
</dbReference>
<proteinExistence type="predicted"/>
<reference evidence="1 2" key="1">
    <citation type="submission" date="2024-10" db="EMBL/GenBank/DDBJ databases">
        <title>The Natural Products Discovery Center: Release of the First 8490 Sequenced Strains for Exploring Actinobacteria Biosynthetic Diversity.</title>
        <authorList>
            <person name="Kalkreuter E."/>
            <person name="Kautsar S.A."/>
            <person name="Yang D."/>
            <person name="Bader C.D."/>
            <person name="Teijaro C.N."/>
            <person name="Fluegel L."/>
            <person name="Davis C.M."/>
            <person name="Simpson J.R."/>
            <person name="Lauterbach L."/>
            <person name="Steele A.D."/>
            <person name="Gui C."/>
            <person name="Meng S."/>
            <person name="Li G."/>
            <person name="Viehrig K."/>
            <person name="Ye F."/>
            <person name="Su P."/>
            <person name="Kiefer A.F."/>
            <person name="Nichols A."/>
            <person name="Cepeda A.J."/>
            <person name="Yan W."/>
            <person name="Fan B."/>
            <person name="Jiang Y."/>
            <person name="Adhikari A."/>
            <person name="Zheng C.-J."/>
            <person name="Schuster L."/>
            <person name="Cowan T.M."/>
            <person name="Smanski M.J."/>
            <person name="Chevrette M.G."/>
            <person name="De Carvalho L.P.S."/>
            <person name="Shen B."/>
        </authorList>
    </citation>
    <scope>NUCLEOTIDE SEQUENCE [LARGE SCALE GENOMIC DNA]</scope>
    <source>
        <strain evidence="1 2">NPDC087045</strain>
    </source>
</reference>
<evidence type="ECO:0000313" key="1">
    <source>
        <dbReference type="EMBL" id="MFJ3046966.1"/>
    </source>
</evidence>
<gene>
    <name evidence="1" type="ORF">ACIPEN_14135</name>
</gene>
<comment type="caution">
    <text evidence="1">The sequence shown here is derived from an EMBL/GenBank/DDBJ whole genome shotgun (WGS) entry which is preliminary data.</text>
</comment>
<name>A0ABW8F0Z6_9BURK</name>
<evidence type="ECO:0000313" key="2">
    <source>
        <dbReference type="Proteomes" id="UP001617427"/>
    </source>
</evidence>
<dbReference type="RefSeq" id="WP_402701343.1">
    <property type="nucleotide sequence ID" value="NZ_JBIUZV010000007.1"/>
</dbReference>
<organism evidence="1 2">
    <name type="scientific">Herbaspirillum chlorophenolicum</name>
    <dbReference type="NCBI Taxonomy" id="211589"/>
    <lineage>
        <taxon>Bacteria</taxon>
        <taxon>Pseudomonadati</taxon>
        <taxon>Pseudomonadota</taxon>
        <taxon>Betaproteobacteria</taxon>
        <taxon>Burkholderiales</taxon>
        <taxon>Oxalobacteraceae</taxon>
        <taxon>Herbaspirillum</taxon>
    </lineage>
</organism>